<dbReference type="Proteomes" id="UP000178486">
    <property type="component" value="Unassembled WGS sequence"/>
</dbReference>
<protein>
    <recommendedName>
        <fullName evidence="3">Glycosyltransferase 2-like domain-containing protein</fullName>
    </recommendedName>
</protein>
<accession>A0A1F7JFQ1</accession>
<gene>
    <name evidence="1" type="ORF">A3B56_00190</name>
</gene>
<evidence type="ECO:0000313" key="2">
    <source>
        <dbReference type="Proteomes" id="UP000178486"/>
    </source>
</evidence>
<sequence length="273" mass="31959">MSHPISVVINYCSNDYRFIQHTVAAVSAFASEIIVPISDRFHDGTREDEKIIKKTIRENPEIIPVRLSVDTTKKEQAVWWWKLRRILRLPVQSGSQYWICCARLKGYISVSPGSSYILFLDADEVVDSGRFIQWLDTHRYQQFNAMKLANYWYFRRPIYQATTYEDSPLLVKHGALPAEAFFSYSEREGMFHAVKGNKQRMTVGADGKPMVHHYGWARTKNEMFQKVRTWGHNKEINWQALVEQEFTHPFNGTDFVQGYAFKKVRPFITFSDL</sequence>
<organism evidence="1 2">
    <name type="scientific">Candidatus Roizmanbacteria bacterium RIFCSPLOWO2_01_FULL_45_11</name>
    <dbReference type="NCBI Taxonomy" id="1802070"/>
    <lineage>
        <taxon>Bacteria</taxon>
        <taxon>Candidatus Roizmaniibacteriota</taxon>
    </lineage>
</organism>
<comment type="caution">
    <text evidence="1">The sequence shown here is derived from an EMBL/GenBank/DDBJ whole genome shotgun (WGS) entry which is preliminary data.</text>
</comment>
<dbReference type="AlphaFoldDB" id="A0A1F7JFQ1"/>
<evidence type="ECO:0000313" key="1">
    <source>
        <dbReference type="EMBL" id="OGK54457.1"/>
    </source>
</evidence>
<evidence type="ECO:0008006" key="3">
    <source>
        <dbReference type="Google" id="ProtNLM"/>
    </source>
</evidence>
<name>A0A1F7JFQ1_9BACT</name>
<proteinExistence type="predicted"/>
<reference evidence="1 2" key="1">
    <citation type="journal article" date="2016" name="Nat. Commun.">
        <title>Thousands of microbial genomes shed light on interconnected biogeochemical processes in an aquifer system.</title>
        <authorList>
            <person name="Anantharaman K."/>
            <person name="Brown C.T."/>
            <person name="Hug L.A."/>
            <person name="Sharon I."/>
            <person name="Castelle C.J."/>
            <person name="Probst A.J."/>
            <person name="Thomas B.C."/>
            <person name="Singh A."/>
            <person name="Wilkins M.J."/>
            <person name="Karaoz U."/>
            <person name="Brodie E.L."/>
            <person name="Williams K.H."/>
            <person name="Hubbard S.S."/>
            <person name="Banfield J.F."/>
        </authorList>
    </citation>
    <scope>NUCLEOTIDE SEQUENCE [LARGE SCALE GENOMIC DNA]</scope>
</reference>
<dbReference type="EMBL" id="MGAU01000031">
    <property type="protein sequence ID" value="OGK54457.1"/>
    <property type="molecule type" value="Genomic_DNA"/>
</dbReference>